<dbReference type="AlphaFoldDB" id="A0A1C6RT77"/>
<name>A0A1C6RT77_9ACTN</name>
<dbReference type="Proteomes" id="UP000199699">
    <property type="component" value="Unassembled WGS sequence"/>
</dbReference>
<dbReference type="EMBL" id="FMHT01000003">
    <property type="protein sequence ID" value="SCL20253.1"/>
    <property type="molecule type" value="Genomic_DNA"/>
</dbReference>
<sequence>MRAARLARPPGKKYTARMNTVPSTNSGWDSGRLRNAGRASTAPEEPTETSRWSR</sequence>
<organism evidence="2 3">
    <name type="scientific">Micromonospora nigra</name>
    <dbReference type="NCBI Taxonomy" id="145857"/>
    <lineage>
        <taxon>Bacteria</taxon>
        <taxon>Bacillati</taxon>
        <taxon>Actinomycetota</taxon>
        <taxon>Actinomycetes</taxon>
        <taxon>Micromonosporales</taxon>
        <taxon>Micromonosporaceae</taxon>
        <taxon>Micromonospora</taxon>
    </lineage>
</organism>
<reference evidence="2 3" key="1">
    <citation type="submission" date="2016-06" db="EMBL/GenBank/DDBJ databases">
        <authorList>
            <person name="Kjaerup R.B."/>
            <person name="Dalgaard T.S."/>
            <person name="Juul-Madsen H.R."/>
        </authorList>
    </citation>
    <scope>NUCLEOTIDE SEQUENCE [LARGE SCALE GENOMIC DNA]</scope>
    <source>
        <strain evidence="2 3">DSM 43818</strain>
    </source>
</reference>
<evidence type="ECO:0000313" key="2">
    <source>
        <dbReference type="EMBL" id="SCL20253.1"/>
    </source>
</evidence>
<gene>
    <name evidence="2" type="ORF">GA0070616_1935</name>
</gene>
<feature type="region of interest" description="Disordered" evidence="1">
    <location>
        <begin position="1"/>
        <end position="54"/>
    </location>
</feature>
<keyword evidence="3" id="KW-1185">Reference proteome</keyword>
<proteinExistence type="predicted"/>
<accession>A0A1C6RT77</accession>
<evidence type="ECO:0000256" key="1">
    <source>
        <dbReference type="SAM" id="MobiDB-lite"/>
    </source>
</evidence>
<protein>
    <submittedName>
        <fullName evidence="2">Uncharacterized protein</fullName>
    </submittedName>
</protein>
<dbReference type="STRING" id="145857.GA0070616_1935"/>
<feature type="compositionally biased region" description="Polar residues" evidence="1">
    <location>
        <begin position="17"/>
        <end position="28"/>
    </location>
</feature>
<evidence type="ECO:0000313" key="3">
    <source>
        <dbReference type="Proteomes" id="UP000199699"/>
    </source>
</evidence>